<dbReference type="OrthoDB" id="9806479at2"/>
<keyword evidence="3" id="KW-1185">Reference proteome</keyword>
<sequence length="115" mass="13222">MKLTVPPIQIEPDEGFTSEKDIFCRKDFGQNLLNLITNVDDELVVALDAPWGEGKTTFIKMWQGMLKQERIESIYFDAFANDYQKEPFLAIAAEIYSLINWTFGKKQEKIAISLV</sequence>
<protein>
    <recommendedName>
        <fullName evidence="1">KAP NTPase domain-containing protein</fullName>
    </recommendedName>
</protein>
<dbReference type="AlphaFoldDB" id="A0A563W1X1"/>
<gene>
    <name evidence="2" type="ORF">H1P_6310013</name>
</gene>
<dbReference type="EMBL" id="CAACVJ010000592">
    <property type="protein sequence ID" value="VEP17666.1"/>
    <property type="molecule type" value="Genomic_DNA"/>
</dbReference>
<evidence type="ECO:0000313" key="3">
    <source>
        <dbReference type="Proteomes" id="UP000320055"/>
    </source>
</evidence>
<name>A0A563W1X1_9CYAN</name>
<evidence type="ECO:0000259" key="1">
    <source>
        <dbReference type="Pfam" id="PF07693"/>
    </source>
</evidence>
<reference evidence="2 3" key="1">
    <citation type="submission" date="2019-01" db="EMBL/GenBank/DDBJ databases">
        <authorList>
            <person name="Brito A."/>
        </authorList>
    </citation>
    <scope>NUCLEOTIDE SEQUENCE [LARGE SCALE GENOMIC DNA]</scope>
    <source>
        <strain evidence="2">1</strain>
    </source>
</reference>
<organism evidence="2 3">
    <name type="scientific">Hyella patelloides LEGE 07179</name>
    <dbReference type="NCBI Taxonomy" id="945734"/>
    <lineage>
        <taxon>Bacteria</taxon>
        <taxon>Bacillati</taxon>
        <taxon>Cyanobacteriota</taxon>
        <taxon>Cyanophyceae</taxon>
        <taxon>Pleurocapsales</taxon>
        <taxon>Hyellaceae</taxon>
        <taxon>Hyella</taxon>
    </lineage>
</organism>
<dbReference type="SUPFAM" id="SSF52540">
    <property type="entry name" value="P-loop containing nucleoside triphosphate hydrolases"/>
    <property type="match status" value="1"/>
</dbReference>
<evidence type="ECO:0000313" key="2">
    <source>
        <dbReference type="EMBL" id="VEP17666.1"/>
    </source>
</evidence>
<dbReference type="Pfam" id="PF07693">
    <property type="entry name" value="KAP_NTPase"/>
    <property type="match status" value="1"/>
</dbReference>
<feature type="domain" description="KAP NTPase" evidence="1">
    <location>
        <begin position="27"/>
        <end position="112"/>
    </location>
</feature>
<accession>A0A563W1X1</accession>
<dbReference type="InterPro" id="IPR027417">
    <property type="entry name" value="P-loop_NTPase"/>
</dbReference>
<dbReference type="InterPro" id="IPR011646">
    <property type="entry name" value="KAP_P-loop"/>
</dbReference>
<dbReference type="Proteomes" id="UP000320055">
    <property type="component" value="Unassembled WGS sequence"/>
</dbReference>
<proteinExistence type="predicted"/>
<dbReference type="RefSeq" id="WP_144876053.1">
    <property type="nucleotide sequence ID" value="NZ_LR214365.1"/>
</dbReference>